<dbReference type="Proteomes" id="UP000324022">
    <property type="component" value="Unassembled WGS sequence"/>
</dbReference>
<evidence type="ECO:0000313" key="2">
    <source>
        <dbReference type="EMBL" id="SPO24609.1"/>
    </source>
</evidence>
<accession>A0A5C3E5D1</accession>
<name>A0A5C3E5D1_9BASI</name>
<keyword evidence="1" id="KW-0732">Signal</keyword>
<sequence>MGFQPFPSLLVGLVLLIASVCASNVAVAFVDVKFDDKAAVWSLLLDRRYDKVIAITSGVNAHGQAAHELQSYLDRQNDMANVKFDSGKVQILEGSNVLRANAPHEAWWQGQPSMPLDTAERKVLRSALHGNRVRVFQIAPTDPEQVQMVINAADKGSIDSYMLLHGYNSRQVNMEWQTYFLRNLRKWLQAASPRAEVYFTTSFDSYAAKNGGKQPIEAIQHMFPDRDLDQAMKDPFWSTQLLRAYPRYTNTEFAVTDKRMLDNIIFHARKYPNGKWKLWRDQIAEYVKGVLDEHPDPRHDDVLLSRLRHTLLPEFTGPSTLELADANHVAAFHRHLDGDTNMHWKPVAYPVGPHEAGQKVSFEDATNQELHGWMLKGADRDADLLHIKRLAGWLH</sequence>
<evidence type="ECO:0000256" key="1">
    <source>
        <dbReference type="SAM" id="SignalP"/>
    </source>
</evidence>
<protein>
    <submittedName>
        <fullName evidence="2">Uncharacterized protein</fullName>
    </submittedName>
</protein>
<feature type="signal peptide" evidence="1">
    <location>
        <begin position="1"/>
        <end position="22"/>
    </location>
</feature>
<dbReference type="EMBL" id="OOIN01000007">
    <property type="protein sequence ID" value="SPO24609.1"/>
    <property type="molecule type" value="Genomic_DNA"/>
</dbReference>
<dbReference type="OrthoDB" id="2546683at2759"/>
<dbReference type="AlphaFoldDB" id="A0A5C3E5D1"/>
<gene>
    <name evidence="2" type="ORF">UTRI_03878</name>
</gene>
<proteinExistence type="predicted"/>
<reference evidence="2 3" key="1">
    <citation type="submission" date="2018-03" db="EMBL/GenBank/DDBJ databases">
        <authorList>
            <person name="Guldener U."/>
        </authorList>
    </citation>
    <scope>NUCLEOTIDE SEQUENCE [LARGE SCALE GENOMIC DNA]</scope>
    <source>
        <strain evidence="2 3">NBRC100155</strain>
    </source>
</reference>
<keyword evidence="3" id="KW-1185">Reference proteome</keyword>
<evidence type="ECO:0000313" key="3">
    <source>
        <dbReference type="Proteomes" id="UP000324022"/>
    </source>
</evidence>
<feature type="chain" id="PRO_5022846121" evidence="1">
    <location>
        <begin position="23"/>
        <end position="395"/>
    </location>
</feature>
<organism evidence="2 3">
    <name type="scientific">Ustilago trichophora</name>
    <dbReference type="NCBI Taxonomy" id="86804"/>
    <lineage>
        <taxon>Eukaryota</taxon>
        <taxon>Fungi</taxon>
        <taxon>Dikarya</taxon>
        <taxon>Basidiomycota</taxon>
        <taxon>Ustilaginomycotina</taxon>
        <taxon>Ustilaginomycetes</taxon>
        <taxon>Ustilaginales</taxon>
        <taxon>Ustilaginaceae</taxon>
        <taxon>Ustilago</taxon>
    </lineage>
</organism>